<name>A0A6G4U973_9ACTN</name>
<evidence type="ECO:0000313" key="1">
    <source>
        <dbReference type="EMBL" id="NGN68779.1"/>
    </source>
</evidence>
<sequence length="167" mass="18491">MAHTHAELIDLLHRLDHPEMLEYPPGYDPVRTRARFDRLVARLDADFATRCHADRNVQDASLHARVDVPAGATGRGVAIVVSVSNFGSMAVIAAENPGVYLDTADAVAEGALNIEDLATAERALTELDYVVLPESLLTRPYDGVSVLTSYYGEGRPCDWWIRYFDYL</sequence>
<accession>A0A6G4U973</accession>
<evidence type="ECO:0000313" key="2">
    <source>
        <dbReference type="Proteomes" id="UP000481583"/>
    </source>
</evidence>
<comment type="caution">
    <text evidence="1">The sequence shown here is derived from an EMBL/GenBank/DDBJ whole genome shotgun (WGS) entry which is preliminary data.</text>
</comment>
<dbReference type="EMBL" id="JAAKZV010000230">
    <property type="protein sequence ID" value="NGN68779.1"/>
    <property type="molecule type" value="Genomic_DNA"/>
</dbReference>
<dbReference type="Proteomes" id="UP000481583">
    <property type="component" value="Unassembled WGS sequence"/>
</dbReference>
<protein>
    <submittedName>
        <fullName evidence="1">Uncharacterized protein</fullName>
    </submittedName>
</protein>
<dbReference type="RefSeq" id="WP_165243046.1">
    <property type="nucleotide sequence ID" value="NZ_JAAKZV010000230.1"/>
</dbReference>
<organism evidence="1 2">
    <name type="scientific">Streptomyces coryli</name>
    <dbReference type="NCBI Taxonomy" id="1128680"/>
    <lineage>
        <taxon>Bacteria</taxon>
        <taxon>Bacillati</taxon>
        <taxon>Actinomycetota</taxon>
        <taxon>Actinomycetes</taxon>
        <taxon>Kitasatosporales</taxon>
        <taxon>Streptomycetaceae</taxon>
        <taxon>Streptomyces</taxon>
    </lineage>
</organism>
<gene>
    <name evidence="1" type="ORF">G5C51_33420</name>
</gene>
<keyword evidence="2" id="KW-1185">Reference proteome</keyword>
<dbReference type="AlphaFoldDB" id="A0A6G4U973"/>
<reference evidence="1 2" key="1">
    <citation type="submission" date="2020-02" db="EMBL/GenBank/DDBJ databases">
        <title>Whole-genome analyses of novel actinobacteria.</title>
        <authorList>
            <person name="Sahin N."/>
        </authorList>
    </citation>
    <scope>NUCLEOTIDE SEQUENCE [LARGE SCALE GENOMIC DNA]</scope>
    <source>
        <strain evidence="1 2">A7024</strain>
    </source>
</reference>
<proteinExistence type="predicted"/>